<dbReference type="SMART" id="SM00271">
    <property type="entry name" value="DnaJ"/>
    <property type="match status" value="1"/>
</dbReference>
<evidence type="ECO:0000313" key="3">
    <source>
        <dbReference type="EMBL" id="MBZ5709575.1"/>
    </source>
</evidence>
<dbReference type="Pfam" id="PF00226">
    <property type="entry name" value="DnaJ"/>
    <property type="match status" value="1"/>
</dbReference>
<evidence type="ECO:0000259" key="2">
    <source>
        <dbReference type="PROSITE" id="PS50076"/>
    </source>
</evidence>
<dbReference type="SUPFAM" id="SSF46565">
    <property type="entry name" value="Chaperone J-domain"/>
    <property type="match status" value="1"/>
</dbReference>
<accession>A0ABS7TMX5</accession>
<dbReference type="Gene3D" id="1.10.287.110">
    <property type="entry name" value="DnaJ domain"/>
    <property type="match status" value="1"/>
</dbReference>
<dbReference type="PROSITE" id="PS50076">
    <property type="entry name" value="DNAJ_2"/>
    <property type="match status" value="1"/>
</dbReference>
<organism evidence="3 4">
    <name type="scientific">Nannocystis pusilla</name>
    <dbReference type="NCBI Taxonomy" id="889268"/>
    <lineage>
        <taxon>Bacteria</taxon>
        <taxon>Pseudomonadati</taxon>
        <taxon>Myxococcota</taxon>
        <taxon>Polyangia</taxon>
        <taxon>Nannocystales</taxon>
        <taxon>Nannocystaceae</taxon>
        <taxon>Nannocystis</taxon>
    </lineage>
</organism>
<comment type="caution">
    <text evidence="3">The sequence shown here is derived from an EMBL/GenBank/DDBJ whole genome shotgun (WGS) entry which is preliminary data.</text>
</comment>
<protein>
    <submittedName>
        <fullName evidence="3">J domain-containing protein</fullName>
    </submittedName>
</protein>
<evidence type="ECO:0000256" key="1">
    <source>
        <dbReference type="SAM" id="MobiDB-lite"/>
    </source>
</evidence>
<name>A0ABS7TMX5_9BACT</name>
<dbReference type="InterPro" id="IPR036869">
    <property type="entry name" value="J_dom_sf"/>
</dbReference>
<evidence type="ECO:0000313" key="4">
    <source>
        <dbReference type="Proteomes" id="UP001139031"/>
    </source>
</evidence>
<feature type="region of interest" description="Disordered" evidence="1">
    <location>
        <begin position="148"/>
        <end position="171"/>
    </location>
</feature>
<dbReference type="PANTHER" id="PTHR24074">
    <property type="entry name" value="CO-CHAPERONE PROTEIN DJLA"/>
    <property type="match status" value="1"/>
</dbReference>
<proteinExistence type="predicted"/>
<dbReference type="InterPro" id="IPR001623">
    <property type="entry name" value="DnaJ_domain"/>
</dbReference>
<dbReference type="EMBL" id="JAIRAU010000008">
    <property type="protein sequence ID" value="MBZ5709575.1"/>
    <property type="molecule type" value="Genomic_DNA"/>
</dbReference>
<dbReference type="CDD" id="cd06257">
    <property type="entry name" value="DnaJ"/>
    <property type="match status" value="1"/>
</dbReference>
<feature type="compositionally biased region" description="Basic residues" evidence="1">
    <location>
        <begin position="156"/>
        <end position="171"/>
    </location>
</feature>
<sequence>MSELFAAVVSIASTRRRRFLWAAWWTAPPAREPFRKPDASEGGARTRDEALRRAEKAAGRALVQIEPIWARAWARVLMGEAPFPQAAKDATGVAPPASREPQGASIWQVLGLSSQATVAEIRAAFRQRALLTHPDRGGDAEAFRALREAHDQALARRSRAARRPRRKRPES</sequence>
<gene>
    <name evidence="3" type="ORF">K7C98_09910</name>
</gene>
<dbReference type="Proteomes" id="UP001139031">
    <property type="component" value="Unassembled WGS sequence"/>
</dbReference>
<reference evidence="3" key="1">
    <citation type="submission" date="2021-08" db="EMBL/GenBank/DDBJ databases">
        <authorList>
            <person name="Stevens D.C."/>
        </authorList>
    </citation>
    <scope>NUCLEOTIDE SEQUENCE</scope>
    <source>
        <strain evidence="3">DSM 53165</strain>
    </source>
</reference>
<keyword evidence="4" id="KW-1185">Reference proteome</keyword>
<dbReference type="InterPro" id="IPR050817">
    <property type="entry name" value="DjlA_DnaK_co-chaperone"/>
</dbReference>
<feature type="domain" description="J" evidence="2">
    <location>
        <begin position="105"/>
        <end position="171"/>
    </location>
</feature>
<dbReference type="RefSeq" id="WP_224191353.1">
    <property type="nucleotide sequence ID" value="NZ_JAIRAU010000008.1"/>
</dbReference>